<dbReference type="AlphaFoldDB" id="A0A1H8IHQ1"/>
<dbReference type="SUPFAM" id="SSF52540">
    <property type="entry name" value="P-loop containing nucleoside triphosphate hydrolases"/>
    <property type="match status" value="1"/>
</dbReference>
<proteinExistence type="predicted"/>
<sequence length="211" mass="22264">MTALPATLLTRGPHRPDAAPGLAIAGDLRLAAGRVHELCGISRRMLALAIAARATGPVLWIAPGHVTVQPNPCGFAPWLDPARLLHVRADHDRDLLWVMEESLRSGAAPTVIADLPGPPGLTAVRRLHLAAETGSKDGAAAPLGLLMTPDGGAPGVETRWQMTPDFDGDGAGWRLDRQRARTAPPRSDRLGAATLLGHAPLRTDRPLARAH</sequence>
<dbReference type="RefSeq" id="WP_175481735.1">
    <property type="nucleotide sequence ID" value="NZ_FOCM01000005.1"/>
</dbReference>
<protein>
    <submittedName>
        <fullName evidence="2">Protein ImuA</fullName>
    </submittedName>
</protein>
<feature type="compositionally biased region" description="Basic and acidic residues" evidence="1">
    <location>
        <begin position="201"/>
        <end position="211"/>
    </location>
</feature>
<feature type="region of interest" description="Disordered" evidence="1">
    <location>
        <begin position="179"/>
        <end position="211"/>
    </location>
</feature>
<evidence type="ECO:0000313" key="2">
    <source>
        <dbReference type="EMBL" id="SEN68233.1"/>
    </source>
</evidence>
<dbReference type="Gene3D" id="3.40.50.300">
    <property type="entry name" value="P-loop containing nucleotide triphosphate hydrolases"/>
    <property type="match status" value="1"/>
</dbReference>
<evidence type="ECO:0000313" key="3">
    <source>
        <dbReference type="Proteomes" id="UP000199372"/>
    </source>
</evidence>
<name>A0A1H8IHQ1_9RHOB</name>
<dbReference type="EMBL" id="FOCM01000005">
    <property type="protein sequence ID" value="SEN68233.1"/>
    <property type="molecule type" value="Genomic_DNA"/>
</dbReference>
<keyword evidence="3" id="KW-1185">Reference proteome</keyword>
<reference evidence="3" key="1">
    <citation type="submission" date="2016-10" db="EMBL/GenBank/DDBJ databases">
        <authorList>
            <person name="Varghese N."/>
            <person name="Submissions S."/>
        </authorList>
    </citation>
    <scope>NUCLEOTIDE SEQUENCE [LARGE SCALE GENOMIC DNA]</scope>
    <source>
        <strain evidence="3">DSM 26893</strain>
    </source>
</reference>
<accession>A0A1H8IHQ1</accession>
<organism evidence="2 3">
    <name type="scientific">Palleronia pelagia</name>
    <dbReference type="NCBI Taxonomy" id="387096"/>
    <lineage>
        <taxon>Bacteria</taxon>
        <taxon>Pseudomonadati</taxon>
        <taxon>Pseudomonadota</taxon>
        <taxon>Alphaproteobacteria</taxon>
        <taxon>Rhodobacterales</taxon>
        <taxon>Roseobacteraceae</taxon>
        <taxon>Palleronia</taxon>
    </lineage>
</organism>
<dbReference type="Proteomes" id="UP000199372">
    <property type="component" value="Unassembled WGS sequence"/>
</dbReference>
<gene>
    <name evidence="2" type="ORF">SAMN04488011_105242</name>
</gene>
<evidence type="ECO:0000256" key="1">
    <source>
        <dbReference type="SAM" id="MobiDB-lite"/>
    </source>
</evidence>
<dbReference type="InterPro" id="IPR027417">
    <property type="entry name" value="P-loop_NTPase"/>
</dbReference>